<keyword evidence="3" id="KW-1185">Reference proteome</keyword>
<dbReference type="EMBL" id="CP053418">
    <property type="protein sequence ID" value="QJW83501.1"/>
    <property type="molecule type" value="Genomic_DNA"/>
</dbReference>
<gene>
    <name evidence="2" type="ORF">HK414_03050</name>
</gene>
<feature type="transmembrane region" description="Helical" evidence="1">
    <location>
        <begin position="58"/>
        <end position="78"/>
    </location>
</feature>
<keyword evidence="1" id="KW-0812">Transmembrane</keyword>
<evidence type="ECO:0000313" key="3">
    <source>
        <dbReference type="Proteomes" id="UP000500826"/>
    </source>
</evidence>
<organism evidence="2 3">
    <name type="scientific">Ramlibacter terrae</name>
    <dbReference type="NCBI Taxonomy" id="2732511"/>
    <lineage>
        <taxon>Bacteria</taxon>
        <taxon>Pseudomonadati</taxon>
        <taxon>Pseudomonadota</taxon>
        <taxon>Betaproteobacteria</taxon>
        <taxon>Burkholderiales</taxon>
        <taxon>Comamonadaceae</taxon>
        <taxon>Ramlibacter</taxon>
    </lineage>
</organism>
<feature type="transmembrane region" description="Helical" evidence="1">
    <location>
        <begin position="20"/>
        <end position="38"/>
    </location>
</feature>
<proteinExistence type="predicted"/>
<dbReference type="Proteomes" id="UP000500826">
    <property type="component" value="Chromosome"/>
</dbReference>
<evidence type="ECO:0000313" key="2">
    <source>
        <dbReference type="EMBL" id="QJW83501.1"/>
    </source>
</evidence>
<evidence type="ECO:0000256" key="1">
    <source>
        <dbReference type="SAM" id="Phobius"/>
    </source>
</evidence>
<accession>A0ABX6P0B9</accession>
<keyword evidence="1" id="KW-0472">Membrane</keyword>
<sequence>MAAVTTSVPLVVLTVIRPPVAVLPLMLVMLVLPTSLASRLPVAMRLPPPVPPGSAVSLTFAMSSAALIVFSVTVAVLARHRRRSACR</sequence>
<keyword evidence="1" id="KW-1133">Transmembrane helix</keyword>
<reference evidence="2 3" key="1">
    <citation type="submission" date="2020-05" db="EMBL/GenBank/DDBJ databases">
        <title>Ramlibacter rhizophilus sp. nov., isolated from rhizosphere soil of national flower Mugunghwa from South Korea.</title>
        <authorList>
            <person name="Zheng-Fei Y."/>
            <person name="Huan T."/>
        </authorList>
    </citation>
    <scope>NUCLEOTIDE SEQUENCE [LARGE SCALE GENOMIC DNA]</scope>
    <source>
        <strain evidence="2 3">H242</strain>
    </source>
</reference>
<name>A0ABX6P0B9_9BURK</name>
<protein>
    <submittedName>
        <fullName evidence="2">Uncharacterized protein</fullName>
    </submittedName>
</protein>